<evidence type="ECO:0000313" key="1">
    <source>
        <dbReference type="EMBL" id="GAI05907.1"/>
    </source>
</evidence>
<sequence length="30" mass="3234">YVPNRGGEGNIAYGVGLARLQNLNTLKVVF</sequence>
<accession>X1KFR8</accession>
<proteinExistence type="predicted"/>
<dbReference type="EMBL" id="BARV01007290">
    <property type="protein sequence ID" value="GAI05907.1"/>
    <property type="molecule type" value="Genomic_DNA"/>
</dbReference>
<dbReference type="AlphaFoldDB" id="X1KFR8"/>
<reference evidence="1" key="1">
    <citation type="journal article" date="2014" name="Front. Microbiol.">
        <title>High frequency of phylogenetically diverse reductive dehalogenase-homologous genes in deep subseafloor sedimentary metagenomes.</title>
        <authorList>
            <person name="Kawai M."/>
            <person name="Futagami T."/>
            <person name="Toyoda A."/>
            <person name="Takaki Y."/>
            <person name="Nishi S."/>
            <person name="Hori S."/>
            <person name="Arai W."/>
            <person name="Tsubouchi T."/>
            <person name="Morono Y."/>
            <person name="Uchiyama I."/>
            <person name="Ito T."/>
            <person name="Fujiyama A."/>
            <person name="Inagaki F."/>
            <person name="Takami H."/>
        </authorList>
    </citation>
    <scope>NUCLEOTIDE SEQUENCE</scope>
    <source>
        <strain evidence="1">Expedition CK06-06</strain>
    </source>
</reference>
<gene>
    <name evidence="1" type="ORF">S06H3_14872</name>
</gene>
<protein>
    <submittedName>
        <fullName evidence="1">Uncharacterized protein</fullName>
    </submittedName>
</protein>
<name>X1KFR8_9ZZZZ</name>
<feature type="non-terminal residue" evidence="1">
    <location>
        <position position="1"/>
    </location>
</feature>
<comment type="caution">
    <text evidence="1">The sequence shown here is derived from an EMBL/GenBank/DDBJ whole genome shotgun (WGS) entry which is preliminary data.</text>
</comment>
<organism evidence="1">
    <name type="scientific">marine sediment metagenome</name>
    <dbReference type="NCBI Taxonomy" id="412755"/>
    <lineage>
        <taxon>unclassified sequences</taxon>
        <taxon>metagenomes</taxon>
        <taxon>ecological metagenomes</taxon>
    </lineage>
</organism>